<dbReference type="Proteomes" id="UP001057455">
    <property type="component" value="Unassembled WGS sequence"/>
</dbReference>
<feature type="region of interest" description="Disordered" evidence="1">
    <location>
        <begin position="343"/>
        <end position="370"/>
    </location>
</feature>
<evidence type="ECO:0000313" key="3">
    <source>
        <dbReference type="Proteomes" id="UP001057455"/>
    </source>
</evidence>
<reference evidence="2" key="1">
    <citation type="submission" date="2019-12" db="EMBL/GenBank/DDBJ databases">
        <title>Genome sequence of Babesia ovis.</title>
        <authorList>
            <person name="Yamagishi J."/>
            <person name="Sevinc F."/>
            <person name="Xuan X."/>
        </authorList>
    </citation>
    <scope>NUCLEOTIDE SEQUENCE</scope>
    <source>
        <strain evidence="2">Selcuk</strain>
    </source>
</reference>
<gene>
    <name evidence="2" type="ORF">BaOVIS_000150</name>
</gene>
<evidence type="ECO:0000256" key="1">
    <source>
        <dbReference type="SAM" id="MobiDB-lite"/>
    </source>
</evidence>
<evidence type="ECO:0000313" key="2">
    <source>
        <dbReference type="EMBL" id="GFE52611.1"/>
    </source>
</evidence>
<feature type="compositionally biased region" description="Polar residues" evidence="1">
    <location>
        <begin position="356"/>
        <end position="370"/>
    </location>
</feature>
<name>A0A9W5T8C1_BABOV</name>
<dbReference type="OrthoDB" id="365526at2759"/>
<keyword evidence="3" id="KW-1185">Reference proteome</keyword>
<feature type="compositionally biased region" description="Polar residues" evidence="1">
    <location>
        <begin position="320"/>
        <end position="331"/>
    </location>
</feature>
<organism evidence="2 3">
    <name type="scientific">Babesia ovis</name>
    <dbReference type="NCBI Taxonomy" id="5869"/>
    <lineage>
        <taxon>Eukaryota</taxon>
        <taxon>Sar</taxon>
        <taxon>Alveolata</taxon>
        <taxon>Apicomplexa</taxon>
        <taxon>Aconoidasida</taxon>
        <taxon>Piroplasmida</taxon>
        <taxon>Babesiidae</taxon>
        <taxon>Babesia</taxon>
    </lineage>
</organism>
<accession>A0A9W5T8C1</accession>
<protein>
    <submittedName>
        <fullName evidence="2">Uncharacterized protein</fullName>
    </submittedName>
</protein>
<feature type="region of interest" description="Disordered" evidence="1">
    <location>
        <begin position="311"/>
        <end position="331"/>
    </location>
</feature>
<comment type="caution">
    <text evidence="2">The sequence shown here is derived from an EMBL/GenBank/DDBJ whole genome shotgun (WGS) entry which is preliminary data.</text>
</comment>
<dbReference type="EMBL" id="BLIY01000001">
    <property type="protein sequence ID" value="GFE52611.1"/>
    <property type="molecule type" value="Genomic_DNA"/>
</dbReference>
<dbReference type="AlphaFoldDB" id="A0A9W5T8C1"/>
<sequence>MSRTVSITSASGRGSVLDTLMLRPATEHADYMSSDMDYGFVQSGCNTPLVSSNASSDCDVDSLVSTALSPQFDRGTTTPTTRSEQLAILLSRNYHSAPACSLDFIALTSSLRLHNDVERDSEKTLVESPVGHAMSPMDPGSSHNWNNKANTHRILPDDNDQNVVNMDIAIHDNATSDHSSVTTCNIGTRTHEPSGDTENGRVCALVAMHKASEFKMTREESCGTNSDLPLGRMVHRHCVEMGTSPINASVAQRAPPATTSASAGCGVDVSTSPIESAKKSIPVYSRSLLYRIRVPLAQRLRNACSSFSEMQDSTCEEPGSANNSPTGLTGSLRLSLNELNSVSNRDSVSIRRDPSVDSTDTTSATESNSSSHRASLFFKTVRSISVDSAPKRRRSTRSSSTDGLLVSGELWRSGSMNYIGPDYGEPPAKKHTNRAEMLKELLLKHYYLCSGSKR</sequence>
<proteinExistence type="predicted"/>